<dbReference type="EMBL" id="JABZXO010000037">
    <property type="protein sequence ID" value="MBF1658161.1"/>
    <property type="molecule type" value="Genomic_DNA"/>
</dbReference>
<reference evidence="1" key="1">
    <citation type="submission" date="2020-04" db="EMBL/GenBank/DDBJ databases">
        <title>Deep metagenomics examines the oral microbiome during advanced dental caries in children, revealing novel taxa and co-occurrences with host molecules.</title>
        <authorList>
            <person name="Baker J.L."/>
            <person name="Morton J.T."/>
            <person name="Dinis M."/>
            <person name="Alvarez R."/>
            <person name="Tran N.C."/>
            <person name="Knight R."/>
            <person name="Edlund A."/>
        </authorList>
    </citation>
    <scope>NUCLEOTIDE SEQUENCE</scope>
    <source>
        <strain evidence="1">JCVI_39_bin.18</strain>
    </source>
</reference>
<evidence type="ECO:0000313" key="1">
    <source>
        <dbReference type="EMBL" id="MBF1658161.1"/>
    </source>
</evidence>
<gene>
    <name evidence="1" type="ORF">HXO61_09575</name>
</gene>
<comment type="caution">
    <text evidence="1">The sequence shown here is derived from an EMBL/GenBank/DDBJ whole genome shotgun (WGS) entry which is preliminary data.</text>
</comment>
<name>A0A930L1F3_9MICC</name>
<organism evidence="1 2">
    <name type="scientific">Rothia mucilaginosa</name>
    <dbReference type="NCBI Taxonomy" id="43675"/>
    <lineage>
        <taxon>Bacteria</taxon>
        <taxon>Bacillati</taxon>
        <taxon>Actinomycetota</taxon>
        <taxon>Actinomycetes</taxon>
        <taxon>Micrococcales</taxon>
        <taxon>Micrococcaceae</taxon>
        <taxon>Rothia</taxon>
    </lineage>
</organism>
<accession>A0A930L1F3</accession>
<evidence type="ECO:0000313" key="2">
    <source>
        <dbReference type="Proteomes" id="UP000770330"/>
    </source>
</evidence>
<sequence length="322" mass="35880">MNQSTSDHILESSPSAPQPNPGISYFPELFVNFALPVRAPKMRDAEGAKTTMSAVQWERRNGNRILTLTAGNIILPGTLETLTILPSGKIAVMILHWLCTESVRAGGPEINLATSWYAFLKDIGIPWNSRNAREAERQLRALLAMRVDATTCSFDEDGDEVIHTISCLVGPETNLTFTRDGDVNDRKSTVVLSPEFYENVVCRWPIPHGSRRWEQLATSTKSTLTLLMWLWLKHRLYSVDRSGAKTLPVISWEELAGQMGPDITSTKKFRESFIKSAREIAAVDPDLIARVERVDAPGKKNAVTGIRLHPKSSKAHYKTIAD</sequence>
<proteinExistence type="predicted"/>
<dbReference type="Proteomes" id="UP000770330">
    <property type="component" value="Unassembled WGS sequence"/>
</dbReference>
<evidence type="ECO:0008006" key="3">
    <source>
        <dbReference type="Google" id="ProtNLM"/>
    </source>
</evidence>
<dbReference type="RefSeq" id="WP_303945881.1">
    <property type="nucleotide sequence ID" value="NZ_JABZXO010000037.1"/>
</dbReference>
<dbReference type="AlphaFoldDB" id="A0A930L1F3"/>
<protein>
    <recommendedName>
        <fullName evidence="3">Plasmid encoded RepA protein</fullName>
    </recommendedName>
</protein>